<dbReference type="GO" id="GO:0046872">
    <property type="term" value="F:metal ion binding"/>
    <property type="evidence" value="ECO:0007669"/>
    <property type="project" value="UniProtKB-KW"/>
</dbReference>
<dbReference type="Proteomes" id="UP000734854">
    <property type="component" value="Unassembled WGS sequence"/>
</dbReference>
<proteinExistence type="inferred from homology"/>
<sequence length="410" mass="43463">MAGFFLGGGGGGSGAGSGRQPPRGGVPTAEGGLFLCEPRGGGRDEDAAAAGYEIRGLELWQQHGQIYPGGAIVFPDEAQPLSGVSCRDCGNQAKKDCVYLRCRTCCKSRGFDCPTHVKSTWIPAAKRRERQQQLAAAPQPEFTSCDGTEPSKRQRELAAVSTQPTTAIAAASTFGWYYNFRLVLLLSPISVSSPPLMQASGELQESFPAELSAPAVFRCVRVSHVVEGDDVYAYQAAVSIGGHVFKGLLYDHGPEEGSEIYPGGGGSGGFSSSRHYHHLQPGETGSSSSPTPAASLRDADINATATAPSVDQLLDPYPAPLSADDNLDVDILKFGHCIYMELKQKKREMKLQLQLLSVLLWLHGSKQGLQRNTGRNDEKGPCPLSCHSEPVRTMNGAGSSAVTDGTGIPL</sequence>
<dbReference type="Pfam" id="PF05142">
    <property type="entry name" value="DUF702"/>
    <property type="match status" value="1"/>
</dbReference>
<comment type="similarity">
    <text evidence="2">Belongs to the SHI protein family.</text>
</comment>
<name>A0A8J5FWE0_ZINOF</name>
<dbReference type="AlphaFoldDB" id="A0A8J5FWE0"/>
<evidence type="ECO:0000256" key="4">
    <source>
        <dbReference type="ARBA" id="ARBA00022833"/>
    </source>
</evidence>
<evidence type="ECO:0000313" key="10">
    <source>
        <dbReference type="Proteomes" id="UP000734854"/>
    </source>
</evidence>
<evidence type="ECO:0000256" key="5">
    <source>
        <dbReference type="ARBA" id="ARBA00023125"/>
    </source>
</evidence>
<dbReference type="InterPro" id="IPR007818">
    <property type="entry name" value="SHI"/>
</dbReference>
<protein>
    <submittedName>
        <fullName evidence="9">Uncharacterized protein</fullName>
    </submittedName>
</protein>
<feature type="region of interest" description="Disordered" evidence="8">
    <location>
        <begin position="1"/>
        <end position="31"/>
    </location>
</feature>
<keyword evidence="7" id="KW-0539">Nucleus</keyword>
<evidence type="ECO:0000256" key="6">
    <source>
        <dbReference type="ARBA" id="ARBA00023159"/>
    </source>
</evidence>
<keyword evidence="5" id="KW-0238">DNA-binding</keyword>
<dbReference type="GO" id="GO:0045893">
    <property type="term" value="P:positive regulation of DNA-templated transcription"/>
    <property type="evidence" value="ECO:0007669"/>
    <property type="project" value="TreeGrafter"/>
</dbReference>
<feature type="compositionally biased region" description="Low complexity" evidence="8">
    <location>
        <begin position="282"/>
        <end position="295"/>
    </location>
</feature>
<dbReference type="InterPro" id="IPR006511">
    <property type="entry name" value="SHI_C"/>
</dbReference>
<evidence type="ECO:0000256" key="1">
    <source>
        <dbReference type="ARBA" id="ARBA00004123"/>
    </source>
</evidence>
<evidence type="ECO:0000256" key="2">
    <source>
        <dbReference type="ARBA" id="ARBA00006911"/>
    </source>
</evidence>
<keyword evidence="10" id="KW-1185">Reference proteome</keyword>
<accession>A0A8J5FWE0</accession>
<evidence type="ECO:0000256" key="7">
    <source>
        <dbReference type="ARBA" id="ARBA00023242"/>
    </source>
</evidence>
<keyword evidence="4" id="KW-0862">Zinc</keyword>
<feature type="compositionally biased region" description="Gly residues" evidence="8">
    <location>
        <begin position="1"/>
        <end position="17"/>
    </location>
</feature>
<comment type="caution">
    <text evidence="9">The sequence shown here is derived from an EMBL/GenBank/DDBJ whole genome shotgun (WGS) entry which is preliminary data.</text>
</comment>
<dbReference type="GO" id="GO:0003700">
    <property type="term" value="F:DNA-binding transcription factor activity"/>
    <property type="evidence" value="ECO:0007669"/>
    <property type="project" value="InterPro"/>
</dbReference>
<comment type="subcellular location">
    <subcellularLocation>
        <location evidence="1">Nucleus</location>
    </subcellularLocation>
</comment>
<dbReference type="PANTHER" id="PTHR31604:SF2">
    <property type="entry name" value="PROTEIN SHI RELATED SEQUENCE 7"/>
    <property type="match status" value="1"/>
</dbReference>
<evidence type="ECO:0000313" key="9">
    <source>
        <dbReference type="EMBL" id="KAG6486911.1"/>
    </source>
</evidence>
<evidence type="ECO:0000256" key="3">
    <source>
        <dbReference type="ARBA" id="ARBA00022723"/>
    </source>
</evidence>
<dbReference type="NCBIfam" id="TIGR01623">
    <property type="entry name" value="put_zinc_LRP1"/>
    <property type="match status" value="1"/>
</dbReference>
<keyword evidence="3" id="KW-0479">Metal-binding</keyword>
<feature type="region of interest" description="Disordered" evidence="8">
    <location>
        <begin position="368"/>
        <end position="410"/>
    </location>
</feature>
<dbReference type="InterPro" id="IPR006510">
    <property type="entry name" value="Znf_LRP1"/>
</dbReference>
<dbReference type="EMBL" id="JACMSC010000015">
    <property type="protein sequence ID" value="KAG6486911.1"/>
    <property type="molecule type" value="Genomic_DNA"/>
</dbReference>
<dbReference type="GO" id="GO:0005634">
    <property type="term" value="C:nucleus"/>
    <property type="evidence" value="ECO:0007669"/>
    <property type="project" value="UniProtKB-SubCell"/>
</dbReference>
<gene>
    <name evidence="9" type="ORF">ZIOFF_055492</name>
</gene>
<keyword evidence="6" id="KW-0010">Activator</keyword>
<reference evidence="9 10" key="1">
    <citation type="submission" date="2020-08" db="EMBL/GenBank/DDBJ databases">
        <title>Plant Genome Project.</title>
        <authorList>
            <person name="Zhang R.-G."/>
        </authorList>
    </citation>
    <scope>NUCLEOTIDE SEQUENCE [LARGE SCALE GENOMIC DNA]</scope>
    <source>
        <tissue evidence="9">Rhizome</tissue>
    </source>
</reference>
<dbReference type="GO" id="GO:0003677">
    <property type="term" value="F:DNA binding"/>
    <property type="evidence" value="ECO:0007669"/>
    <property type="project" value="UniProtKB-KW"/>
</dbReference>
<dbReference type="NCBIfam" id="TIGR01624">
    <property type="entry name" value="LRP1_Cterm"/>
    <property type="match status" value="1"/>
</dbReference>
<evidence type="ECO:0000256" key="8">
    <source>
        <dbReference type="SAM" id="MobiDB-lite"/>
    </source>
</evidence>
<feature type="region of interest" description="Disordered" evidence="8">
    <location>
        <begin position="128"/>
        <end position="149"/>
    </location>
</feature>
<organism evidence="9 10">
    <name type="scientific">Zingiber officinale</name>
    <name type="common">Ginger</name>
    <name type="synonym">Amomum zingiber</name>
    <dbReference type="NCBI Taxonomy" id="94328"/>
    <lineage>
        <taxon>Eukaryota</taxon>
        <taxon>Viridiplantae</taxon>
        <taxon>Streptophyta</taxon>
        <taxon>Embryophyta</taxon>
        <taxon>Tracheophyta</taxon>
        <taxon>Spermatophyta</taxon>
        <taxon>Magnoliopsida</taxon>
        <taxon>Liliopsida</taxon>
        <taxon>Zingiberales</taxon>
        <taxon>Zingiberaceae</taxon>
        <taxon>Zingiber</taxon>
    </lineage>
</organism>
<dbReference type="PANTHER" id="PTHR31604">
    <property type="entry name" value="PROTEIN LATERAL ROOT PRIMORDIUM 1"/>
    <property type="match status" value="1"/>
</dbReference>
<feature type="region of interest" description="Disordered" evidence="8">
    <location>
        <begin position="258"/>
        <end position="295"/>
    </location>
</feature>